<dbReference type="GO" id="GO:0031418">
    <property type="term" value="F:L-ascorbic acid binding"/>
    <property type="evidence" value="ECO:0007669"/>
    <property type="project" value="UniProtKB-KW"/>
</dbReference>
<dbReference type="Gene3D" id="1.25.40.10">
    <property type="entry name" value="Tetratricopeptide repeat domain"/>
    <property type="match status" value="1"/>
</dbReference>
<evidence type="ECO:0000256" key="9">
    <source>
        <dbReference type="ARBA" id="ARBA00022824"/>
    </source>
</evidence>
<feature type="signal peptide" evidence="15">
    <location>
        <begin position="1"/>
        <end position="25"/>
    </location>
</feature>
<dbReference type="InterPro" id="IPR056585">
    <property type="entry name" value="Leprecan_dom"/>
</dbReference>
<dbReference type="Gene3D" id="2.60.120.620">
    <property type="entry name" value="q2cbj1_9rhob like domain"/>
    <property type="match status" value="1"/>
</dbReference>
<organism evidence="17 18">
    <name type="scientific">Triplophysa rosa</name>
    <name type="common">Cave loach</name>
    <dbReference type="NCBI Taxonomy" id="992332"/>
    <lineage>
        <taxon>Eukaryota</taxon>
        <taxon>Metazoa</taxon>
        <taxon>Chordata</taxon>
        <taxon>Craniata</taxon>
        <taxon>Vertebrata</taxon>
        <taxon>Euteleostomi</taxon>
        <taxon>Actinopterygii</taxon>
        <taxon>Neopterygii</taxon>
        <taxon>Teleostei</taxon>
        <taxon>Ostariophysi</taxon>
        <taxon>Cypriniformes</taxon>
        <taxon>Nemacheilidae</taxon>
        <taxon>Triplophysa</taxon>
    </lineage>
</organism>
<dbReference type="PANTHER" id="PTHR14049:SF1">
    <property type="entry name" value="PROLYL 3-HYDROXYLASE 2"/>
    <property type="match status" value="1"/>
</dbReference>
<evidence type="ECO:0000256" key="7">
    <source>
        <dbReference type="ARBA" id="ARBA00022737"/>
    </source>
</evidence>
<comment type="similarity">
    <text evidence="3">Belongs to the leprecan family.</text>
</comment>
<evidence type="ECO:0000259" key="16">
    <source>
        <dbReference type="PROSITE" id="PS51471"/>
    </source>
</evidence>
<evidence type="ECO:0000256" key="15">
    <source>
        <dbReference type="SAM" id="SignalP"/>
    </source>
</evidence>
<evidence type="ECO:0000256" key="3">
    <source>
        <dbReference type="ARBA" id="ARBA00006487"/>
    </source>
</evidence>
<comment type="cofactor">
    <cofactor evidence="1">
        <name>L-ascorbate</name>
        <dbReference type="ChEBI" id="CHEBI:38290"/>
    </cofactor>
</comment>
<dbReference type="GO" id="GO:0005506">
    <property type="term" value="F:iron ion binding"/>
    <property type="evidence" value="ECO:0007669"/>
    <property type="project" value="InterPro"/>
</dbReference>
<dbReference type="Pfam" id="PF13640">
    <property type="entry name" value="2OG-FeII_Oxy_3"/>
    <property type="match status" value="1"/>
</dbReference>
<evidence type="ECO:0000256" key="5">
    <source>
        <dbReference type="ARBA" id="ARBA00022723"/>
    </source>
</evidence>
<keyword evidence="13" id="KW-0408">Iron</keyword>
<dbReference type="SMART" id="SM00702">
    <property type="entry name" value="P4Hc"/>
    <property type="match status" value="1"/>
</dbReference>
<evidence type="ECO:0000256" key="11">
    <source>
        <dbReference type="ARBA" id="ARBA00022964"/>
    </source>
</evidence>
<evidence type="ECO:0000256" key="4">
    <source>
        <dbReference type="ARBA" id="ARBA00012262"/>
    </source>
</evidence>
<comment type="caution">
    <text evidence="17">The sequence shown here is derived from an EMBL/GenBank/DDBJ whole genome shotgun (WGS) entry which is preliminary data.</text>
</comment>
<evidence type="ECO:0000256" key="6">
    <source>
        <dbReference type="ARBA" id="ARBA00022729"/>
    </source>
</evidence>
<dbReference type="Proteomes" id="UP001059041">
    <property type="component" value="Linkage Group LG25"/>
</dbReference>
<protein>
    <recommendedName>
        <fullName evidence="4">procollagen-proline 3-dioxygenase</fullName>
        <ecNumber evidence="4">1.14.11.7</ecNumber>
    </recommendedName>
</protein>
<keyword evidence="9" id="KW-0256">Endoplasmic reticulum</keyword>
<keyword evidence="10" id="KW-0847">Vitamin C</keyword>
<evidence type="ECO:0000313" key="18">
    <source>
        <dbReference type="Proteomes" id="UP001059041"/>
    </source>
</evidence>
<dbReference type="InterPro" id="IPR005123">
    <property type="entry name" value="Oxoglu/Fe-dep_dioxygenase_dom"/>
</dbReference>
<dbReference type="Pfam" id="PF23557">
    <property type="entry name" value="TPR_leprecan"/>
    <property type="match status" value="2"/>
</dbReference>
<evidence type="ECO:0000256" key="13">
    <source>
        <dbReference type="ARBA" id="ARBA00023004"/>
    </source>
</evidence>
<keyword evidence="5" id="KW-0479">Metal-binding</keyword>
<dbReference type="GO" id="GO:0019797">
    <property type="term" value="F:procollagen-proline 3-dioxygenase activity"/>
    <property type="evidence" value="ECO:0007669"/>
    <property type="project" value="UniProtKB-EC"/>
</dbReference>
<dbReference type="PANTHER" id="PTHR14049">
    <property type="entry name" value="LEPRECAN 1"/>
    <property type="match status" value="1"/>
</dbReference>
<dbReference type="InterPro" id="IPR039575">
    <property type="entry name" value="P3H"/>
</dbReference>
<reference evidence="17" key="1">
    <citation type="submission" date="2021-02" db="EMBL/GenBank/DDBJ databases">
        <title>Comparative genomics reveals that relaxation of natural selection precedes convergent phenotypic evolution of cavefish.</title>
        <authorList>
            <person name="Peng Z."/>
        </authorList>
    </citation>
    <scope>NUCLEOTIDE SEQUENCE</scope>
    <source>
        <tissue evidence="17">Muscle</tissue>
    </source>
</reference>
<dbReference type="InterPro" id="IPR006620">
    <property type="entry name" value="Pro_4_hyd_alph"/>
</dbReference>
<keyword evidence="6 15" id="KW-0732">Signal</keyword>
<sequence length="630" mass="72293">MDVNSKLCGVLTCILQALLLSMSSATLQPFDLLYDNGVEAFYKGDFGDVVRYMESALSSFSEVRETRISCRLRCRNHHRFGDFQIEEAFFEVILHRAHCMNECIDRKLGAQSMHKVSDDVIQDFNRRIPYNYLQLAYRKKAFFAGVKLYDEGNYEGAVTFFEGALEEYYRADVECQALCEGPHHFQEQDHVLYRYSLNELISDHYMQVLHCEHECVRDLATRPGRLSPMENYLPLHYDYLQFAYFQMGRTDEALACALTYLLFHEEDEFMTENVEYYREILEHDGQPRKEAEQYLRRHKQESDLLLIGSDNLGVPYIEGNYWSSTGGREDANRIPSGTDGWMDYVPISAKKNITAAIAQDLRDGGPLLYENVRLVLNSQALNGSQRVVLDDVITDDECSELSHLAHSVTAAGDGYKGKMSPHTPNEKFEGATVLKTLKYGYEGRVPLKSARLFYDISEKARSIIESYFVLNSTLHFSYTHLVCRTAISGQQEYRNDLSHPIHADNCLLDPEANECWKEPPAYTYRDYSALLYLNGDFDGGEFIFTEMDAKTVTASVKPRCGRLVGFSSGGENPHGVRAVTRGQRCAVALWFTLDPLYRELERLQADEVIQALDHEHMWDRDLHINPKDEL</sequence>
<evidence type="ECO:0000256" key="1">
    <source>
        <dbReference type="ARBA" id="ARBA00001961"/>
    </source>
</evidence>
<evidence type="ECO:0000256" key="10">
    <source>
        <dbReference type="ARBA" id="ARBA00022896"/>
    </source>
</evidence>
<name>A0A9W7W8P3_TRIRA</name>
<keyword evidence="8" id="KW-0802">TPR repeat</keyword>
<dbReference type="AlphaFoldDB" id="A0A9W7W8P3"/>
<dbReference type="GO" id="GO:0005783">
    <property type="term" value="C:endoplasmic reticulum"/>
    <property type="evidence" value="ECO:0007669"/>
    <property type="project" value="TreeGrafter"/>
</dbReference>
<evidence type="ECO:0000256" key="2">
    <source>
        <dbReference type="ARBA" id="ARBA00001962"/>
    </source>
</evidence>
<gene>
    <name evidence="17" type="ORF">IRJ41_018762</name>
</gene>
<accession>A0A9W7W8P3</accession>
<evidence type="ECO:0000256" key="12">
    <source>
        <dbReference type="ARBA" id="ARBA00023002"/>
    </source>
</evidence>
<keyword evidence="11" id="KW-0223">Dioxygenase</keyword>
<evidence type="ECO:0000256" key="8">
    <source>
        <dbReference type="ARBA" id="ARBA00022803"/>
    </source>
</evidence>
<keyword evidence="12" id="KW-0560">Oxidoreductase</keyword>
<evidence type="ECO:0000313" key="17">
    <source>
        <dbReference type="EMBL" id="KAI7791371.1"/>
    </source>
</evidence>
<dbReference type="InterPro" id="IPR044862">
    <property type="entry name" value="Pro_4_hyd_alph_FE2OG_OXY"/>
</dbReference>
<dbReference type="EMBL" id="JAFHDT010000025">
    <property type="protein sequence ID" value="KAI7791371.1"/>
    <property type="molecule type" value="Genomic_DNA"/>
</dbReference>
<comment type="cofactor">
    <cofactor evidence="2">
        <name>Fe cation</name>
        <dbReference type="ChEBI" id="CHEBI:24875"/>
    </cofactor>
</comment>
<evidence type="ECO:0000256" key="14">
    <source>
        <dbReference type="ARBA" id="ARBA00023180"/>
    </source>
</evidence>
<dbReference type="GO" id="GO:0032963">
    <property type="term" value="P:collagen metabolic process"/>
    <property type="evidence" value="ECO:0007669"/>
    <property type="project" value="InterPro"/>
</dbReference>
<keyword evidence="7" id="KW-0677">Repeat</keyword>
<dbReference type="FunFam" id="2.60.120.620:FF:000003">
    <property type="entry name" value="Prolyl 3-hydroxylase 2"/>
    <property type="match status" value="1"/>
</dbReference>
<keyword evidence="14" id="KW-0325">Glycoprotein</keyword>
<dbReference type="InterPro" id="IPR011990">
    <property type="entry name" value="TPR-like_helical_dom_sf"/>
</dbReference>
<dbReference type="PROSITE" id="PS51471">
    <property type="entry name" value="FE2OG_OXY"/>
    <property type="match status" value="1"/>
</dbReference>
<feature type="chain" id="PRO_5040813339" description="procollagen-proline 3-dioxygenase" evidence="15">
    <location>
        <begin position="26"/>
        <end position="630"/>
    </location>
</feature>
<feature type="domain" description="Fe2OG dioxygenase" evidence="16">
    <location>
        <begin position="479"/>
        <end position="593"/>
    </location>
</feature>
<keyword evidence="18" id="KW-1185">Reference proteome</keyword>
<dbReference type="EC" id="1.14.11.7" evidence="4"/>
<proteinExistence type="inferred from homology"/>